<feature type="domain" description="ECT2 PH" evidence="2">
    <location>
        <begin position="82"/>
        <end position="127"/>
    </location>
</feature>
<dbReference type="EMBL" id="JAHUTJ010017357">
    <property type="protein sequence ID" value="MED6270741.1"/>
    <property type="molecule type" value="Genomic_DNA"/>
</dbReference>
<evidence type="ECO:0000259" key="2">
    <source>
        <dbReference type="Pfam" id="PF21242"/>
    </source>
</evidence>
<dbReference type="PANTHER" id="PTHR16777">
    <property type="entry name" value="PROTEIN ECT2"/>
    <property type="match status" value="1"/>
</dbReference>
<dbReference type="InterPro" id="IPR026817">
    <property type="entry name" value="Ect2"/>
</dbReference>
<proteinExistence type="predicted"/>
<protein>
    <submittedName>
        <fullName evidence="3">Protein T2</fullName>
    </submittedName>
</protein>
<evidence type="ECO:0000313" key="4">
    <source>
        <dbReference type="Proteomes" id="UP001352852"/>
    </source>
</evidence>
<feature type="non-terminal residue" evidence="3">
    <location>
        <position position="237"/>
    </location>
</feature>
<reference evidence="3 4" key="1">
    <citation type="submission" date="2021-06" db="EMBL/GenBank/DDBJ databases">
        <authorList>
            <person name="Palmer J.M."/>
        </authorList>
    </citation>
    <scope>NUCLEOTIDE SEQUENCE [LARGE SCALE GENOMIC DNA]</scope>
    <source>
        <strain evidence="3 4">CL_MEX2019</strain>
        <tissue evidence="3">Muscle</tissue>
    </source>
</reference>
<feature type="region of interest" description="Disordered" evidence="1">
    <location>
        <begin position="1"/>
        <end position="31"/>
    </location>
</feature>
<gene>
    <name evidence="3" type="primary">ECT2_1</name>
    <name evidence="3" type="ORF">CHARACLAT_013399</name>
</gene>
<comment type="caution">
    <text evidence="3">The sequence shown here is derived from an EMBL/GenBank/DDBJ whole genome shotgun (WGS) entry which is preliminary data.</text>
</comment>
<sequence>MNRTGDKGQPCRSPTCTGNSRQPAQESLGGALCSTPDRVAKKASSPLLPTGHSRVEESPACLEELGSRAHAMRGVSILLFSSSECVNAFALVVRPPTEQENLLFSFQLAGEETVKSDWLRTLCRHVANTICKADAEDLIQCTDPDSLQVSTKDMDSTLSKASRAIKKTSKKVTRAFSFTKTPKRAIQRAFLANTTPDEKSQRWSCENRVCSSSTLAVSRLMNQSKRYSKLFFIQLIA</sequence>
<feature type="compositionally biased region" description="Polar residues" evidence="1">
    <location>
        <begin position="12"/>
        <end position="25"/>
    </location>
</feature>
<evidence type="ECO:0000313" key="3">
    <source>
        <dbReference type="EMBL" id="MED6270741.1"/>
    </source>
</evidence>
<accession>A0ABU7D6I3</accession>
<name>A0ABU7D6I3_9TELE</name>
<dbReference type="InterPro" id="IPR049395">
    <property type="entry name" value="ECT2_PH"/>
</dbReference>
<organism evidence="3 4">
    <name type="scientific">Characodon lateralis</name>
    <dbReference type="NCBI Taxonomy" id="208331"/>
    <lineage>
        <taxon>Eukaryota</taxon>
        <taxon>Metazoa</taxon>
        <taxon>Chordata</taxon>
        <taxon>Craniata</taxon>
        <taxon>Vertebrata</taxon>
        <taxon>Euteleostomi</taxon>
        <taxon>Actinopterygii</taxon>
        <taxon>Neopterygii</taxon>
        <taxon>Teleostei</taxon>
        <taxon>Neoteleostei</taxon>
        <taxon>Acanthomorphata</taxon>
        <taxon>Ovalentaria</taxon>
        <taxon>Atherinomorphae</taxon>
        <taxon>Cyprinodontiformes</taxon>
        <taxon>Goodeidae</taxon>
        <taxon>Characodon</taxon>
    </lineage>
</organism>
<dbReference type="PANTHER" id="PTHR16777:SF2">
    <property type="entry name" value="PROTEIN ECT2"/>
    <property type="match status" value="1"/>
</dbReference>
<evidence type="ECO:0000256" key="1">
    <source>
        <dbReference type="SAM" id="MobiDB-lite"/>
    </source>
</evidence>
<keyword evidence="4" id="KW-1185">Reference proteome</keyword>
<dbReference type="Proteomes" id="UP001352852">
    <property type="component" value="Unassembled WGS sequence"/>
</dbReference>
<dbReference type="Pfam" id="PF21242">
    <property type="entry name" value="ECT2_PH"/>
    <property type="match status" value="1"/>
</dbReference>